<sequence length="36" mass="4043">MASASLDLSSPTLSPCSWCTPIFQRISFKRETSQYC</sequence>
<organism evidence="1">
    <name type="scientific">Arundo donax</name>
    <name type="common">Giant reed</name>
    <name type="synonym">Donax arundinaceus</name>
    <dbReference type="NCBI Taxonomy" id="35708"/>
    <lineage>
        <taxon>Eukaryota</taxon>
        <taxon>Viridiplantae</taxon>
        <taxon>Streptophyta</taxon>
        <taxon>Embryophyta</taxon>
        <taxon>Tracheophyta</taxon>
        <taxon>Spermatophyta</taxon>
        <taxon>Magnoliopsida</taxon>
        <taxon>Liliopsida</taxon>
        <taxon>Poales</taxon>
        <taxon>Poaceae</taxon>
        <taxon>PACMAD clade</taxon>
        <taxon>Arundinoideae</taxon>
        <taxon>Arundineae</taxon>
        <taxon>Arundo</taxon>
    </lineage>
</organism>
<protein>
    <submittedName>
        <fullName evidence="1">Uncharacterized protein</fullName>
    </submittedName>
</protein>
<dbReference type="EMBL" id="GBRH01182448">
    <property type="protein sequence ID" value="JAE15448.1"/>
    <property type="molecule type" value="Transcribed_RNA"/>
</dbReference>
<name>A0A0A9G489_ARUDO</name>
<reference evidence="1" key="2">
    <citation type="journal article" date="2015" name="Data Brief">
        <title>Shoot transcriptome of the giant reed, Arundo donax.</title>
        <authorList>
            <person name="Barrero R.A."/>
            <person name="Guerrero F.D."/>
            <person name="Moolhuijzen P."/>
            <person name="Goolsby J.A."/>
            <person name="Tidwell J."/>
            <person name="Bellgard S.E."/>
            <person name="Bellgard M.I."/>
        </authorList>
    </citation>
    <scope>NUCLEOTIDE SEQUENCE</scope>
    <source>
        <tissue evidence="1">Shoot tissue taken approximately 20 cm above the soil surface</tissue>
    </source>
</reference>
<proteinExistence type="predicted"/>
<evidence type="ECO:0000313" key="1">
    <source>
        <dbReference type="EMBL" id="JAE15448.1"/>
    </source>
</evidence>
<accession>A0A0A9G489</accession>
<dbReference type="AlphaFoldDB" id="A0A0A9G489"/>
<reference evidence="1" key="1">
    <citation type="submission" date="2014-09" db="EMBL/GenBank/DDBJ databases">
        <authorList>
            <person name="Magalhaes I.L.F."/>
            <person name="Oliveira U."/>
            <person name="Santos F.R."/>
            <person name="Vidigal T.H.D.A."/>
            <person name="Brescovit A.D."/>
            <person name="Santos A.J."/>
        </authorList>
    </citation>
    <scope>NUCLEOTIDE SEQUENCE</scope>
    <source>
        <tissue evidence="1">Shoot tissue taken approximately 20 cm above the soil surface</tissue>
    </source>
</reference>